<feature type="transmembrane region" description="Helical" evidence="16">
    <location>
        <begin position="302"/>
        <end position="323"/>
    </location>
</feature>
<evidence type="ECO:0000256" key="16">
    <source>
        <dbReference type="RuleBase" id="RU003297"/>
    </source>
</evidence>
<feature type="transmembrane region" description="Helical" evidence="16">
    <location>
        <begin position="6"/>
        <end position="21"/>
    </location>
</feature>
<comment type="subcellular location">
    <subcellularLocation>
        <location evidence="1 16">Mitochondrion membrane</location>
        <topology evidence="1 16">Multi-pass membrane protein</topology>
    </subcellularLocation>
</comment>
<keyword evidence="9 16" id="KW-0249">Electron transport</keyword>
<dbReference type="AlphaFoldDB" id="A0A1U9XPK8"/>
<feature type="transmembrane region" description="Helical" evidence="16">
    <location>
        <begin position="189"/>
        <end position="208"/>
    </location>
</feature>
<keyword evidence="7 16" id="KW-0812">Transmembrane</keyword>
<evidence type="ECO:0000256" key="14">
    <source>
        <dbReference type="ARBA" id="ARBA00023136"/>
    </source>
</evidence>
<reference evidence="18" key="1">
    <citation type="journal article" date="2017" name="Mol. Phylogenet. Evol.">
        <title>Curious bivalves: Systematic utility and unusual properties of anomalodesmatan mitochondrial genomes.</title>
        <authorList>
            <person name="Williams S.T."/>
            <person name="Foster P.G."/>
            <person name="Hughes C."/>
            <person name="Harper E.M."/>
            <person name="Taylor J.D."/>
            <person name="Littlewood D.T."/>
            <person name="Dyal P."/>
            <person name="Hopkins K.P."/>
            <person name="Briscoe A.G."/>
        </authorList>
    </citation>
    <scope>NUCLEOTIDE SEQUENCE</scope>
</reference>
<dbReference type="GO" id="GO:0031966">
    <property type="term" value="C:mitochondrial membrane"/>
    <property type="evidence" value="ECO:0007669"/>
    <property type="project" value="UniProtKB-SubCell"/>
</dbReference>
<gene>
    <name evidence="18" type="primary">ND4</name>
</gene>
<feature type="domain" description="NADH:quinone oxidoreductase/Mrp antiporter transmembrane" evidence="17">
    <location>
        <begin position="116"/>
        <end position="387"/>
    </location>
</feature>
<feature type="transmembrane region" description="Helical" evidence="16">
    <location>
        <begin position="220"/>
        <end position="244"/>
    </location>
</feature>
<comment type="function">
    <text evidence="16">Core subunit of the mitochondrial membrane respiratory chain NADH dehydrogenase (Complex I) which catalyzes electron transfer from NADH through the respiratory chain, using ubiquinone as an electron acceptor. Essential for the catalytic activity and assembly of complex I.</text>
</comment>
<proteinExistence type="inferred from homology"/>
<sequence>MLGLQVVVLTLAVTCGVSLFLQSAPKCFMVSVMSFLGLICPFSVAHYYQSSLSMVAVSGSLVKDSVGSSLICLTLWVLFLCFYSSMNKVSNISRFSAALLLSGLILVLFFSVGYMSLFYFFFEISVVPMVYIILGWGYQPERVQASNYMLIYTVAASLPLLAFIVHSYWKWGSLYFLLVNMSDMSMWSLAILLAFLVKLPVFFVHLWLPKAHSEAPVAGSMLLAGVLLKLGGFGLMRSLVWWGFSIRGLMPEAIVVFSLCGGVVTSFICLRQTDIKALVAYSSIGHMSLIVAGLMSGTQAGWISSAWIMIAHGLCSSGLFALVNDTYSKWGSRSVYLVKGGLSVMPSMSMWWFLLCTANMACPPTLNLVSEITLFCSAVYFHCWMFIPGCLMIFLTAGYSLFLYAATQHGSLPASVGTFAKPSCDGLSTGMLHWVPLNVLTLGCGSLC</sequence>
<comment type="catalytic activity">
    <reaction evidence="15 16">
        <text>a ubiquinone + NADH + 5 H(+)(in) = a ubiquinol + NAD(+) + 4 H(+)(out)</text>
        <dbReference type="Rhea" id="RHEA:29091"/>
        <dbReference type="Rhea" id="RHEA-COMP:9565"/>
        <dbReference type="Rhea" id="RHEA-COMP:9566"/>
        <dbReference type="ChEBI" id="CHEBI:15378"/>
        <dbReference type="ChEBI" id="CHEBI:16389"/>
        <dbReference type="ChEBI" id="CHEBI:17976"/>
        <dbReference type="ChEBI" id="CHEBI:57540"/>
        <dbReference type="ChEBI" id="CHEBI:57945"/>
        <dbReference type="EC" id="7.1.1.2"/>
    </reaction>
</comment>
<geneLocation type="mitochondrion" evidence="18"/>
<evidence type="ECO:0000256" key="9">
    <source>
        <dbReference type="ARBA" id="ARBA00022982"/>
    </source>
</evidence>
<dbReference type="GeneID" id="32229845"/>
<evidence type="ECO:0000256" key="1">
    <source>
        <dbReference type="ARBA" id="ARBA00004225"/>
    </source>
</evidence>
<evidence type="ECO:0000256" key="15">
    <source>
        <dbReference type="ARBA" id="ARBA00049551"/>
    </source>
</evidence>
<protein>
    <recommendedName>
        <fullName evidence="4 16">NADH-ubiquinone oxidoreductase chain 4</fullName>
        <ecNumber evidence="3 16">7.1.1.2</ecNumber>
    </recommendedName>
</protein>
<keyword evidence="13 16" id="KW-0496">Mitochondrion</keyword>
<keyword evidence="14 16" id="KW-0472">Membrane</keyword>
<dbReference type="GO" id="GO:0048039">
    <property type="term" value="F:ubiquinone binding"/>
    <property type="evidence" value="ECO:0007669"/>
    <property type="project" value="TreeGrafter"/>
</dbReference>
<dbReference type="InterPro" id="IPR003918">
    <property type="entry name" value="NADH_UbQ_OxRdtase"/>
</dbReference>
<dbReference type="PANTHER" id="PTHR43507">
    <property type="entry name" value="NADH-UBIQUINONE OXIDOREDUCTASE CHAIN 4"/>
    <property type="match status" value="1"/>
</dbReference>
<evidence type="ECO:0000256" key="5">
    <source>
        <dbReference type="ARBA" id="ARBA00022448"/>
    </source>
</evidence>
<keyword evidence="12 16" id="KW-0830">Ubiquinone</keyword>
<evidence type="ECO:0000313" key="18">
    <source>
        <dbReference type="EMBL" id="AQZ26185.1"/>
    </source>
</evidence>
<dbReference type="PRINTS" id="PR01437">
    <property type="entry name" value="NUOXDRDTASE4"/>
</dbReference>
<dbReference type="GO" id="GO:0042773">
    <property type="term" value="P:ATP synthesis coupled electron transport"/>
    <property type="evidence" value="ECO:0007669"/>
    <property type="project" value="InterPro"/>
</dbReference>
<evidence type="ECO:0000256" key="2">
    <source>
        <dbReference type="ARBA" id="ARBA00009025"/>
    </source>
</evidence>
<dbReference type="GO" id="GO:0015990">
    <property type="term" value="P:electron transport coupled proton transport"/>
    <property type="evidence" value="ECO:0007669"/>
    <property type="project" value="TreeGrafter"/>
</dbReference>
<dbReference type="GO" id="GO:0003954">
    <property type="term" value="F:NADH dehydrogenase activity"/>
    <property type="evidence" value="ECO:0007669"/>
    <property type="project" value="TreeGrafter"/>
</dbReference>
<dbReference type="RefSeq" id="YP_009353886.1">
    <property type="nucleotide sequence ID" value="NC_034305.1"/>
</dbReference>
<feature type="transmembrane region" description="Helical" evidence="16">
    <location>
        <begin position="150"/>
        <end position="169"/>
    </location>
</feature>
<keyword evidence="8" id="KW-1278">Translocase</keyword>
<dbReference type="CTD" id="4538"/>
<keyword evidence="5 16" id="KW-0813">Transport</keyword>
<dbReference type="EMBL" id="KX815963">
    <property type="protein sequence ID" value="AQZ26185.1"/>
    <property type="molecule type" value="Genomic_DNA"/>
</dbReference>
<feature type="transmembrane region" description="Helical" evidence="16">
    <location>
        <begin position="250"/>
        <end position="270"/>
    </location>
</feature>
<evidence type="ECO:0000259" key="17">
    <source>
        <dbReference type="Pfam" id="PF00361"/>
    </source>
</evidence>
<feature type="transmembrane region" description="Helical" evidence="16">
    <location>
        <begin position="335"/>
        <end position="354"/>
    </location>
</feature>
<evidence type="ECO:0000256" key="12">
    <source>
        <dbReference type="ARBA" id="ARBA00023075"/>
    </source>
</evidence>
<feature type="transmembrane region" description="Helical" evidence="16">
    <location>
        <begin position="277"/>
        <end position="296"/>
    </location>
</feature>
<organism evidence="18">
    <name type="scientific">Laternula truncata</name>
    <dbReference type="NCBI Taxonomy" id="1199070"/>
    <lineage>
        <taxon>Eukaryota</taxon>
        <taxon>Metazoa</taxon>
        <taxon>Spiralia</taxon>
        <taxon>Lophotrochozoa</taxon>
        <taxon>Mollusca</taxon>
        <taxon>Bivalvia</taxon>
        <taxon>Autobranchia</taxon>
        <taxon>Heteroconchia</taxon>
        <taxon>Euheterodonta</taxon>
        <taxon>Anomalodesmata</taxon>
        <taxon>Pandoroidea</taxon>
        <taxon>Laternulidae</taxon>
        <taxon>Laternula</taxon>
    </lineage>
</organism>
<evidence type="ECO:0000256" key="6">
    <source>
        <dbReference type="ARBA" id="ARBA00022660"/>
    </source>
</evidence>
<keyword evidence="6 16" id="KW-0679">Respiratory chain</keyword>
<name>A0A1U9XPK8_9BIVA</name>
<feature type="transmembrane region" description="Helical" evidence="16">
    <location>
        <begin position="65"/>
        <end position="83"/>
    </location>
</feature>
<dbReference type="EC" id="7.1.1.2" evidence="3 16"/>
<feature type="transmembrane region" description="Helical" evidence="16">
    <location>
        <begin position="28"/>
        <end position="45"/>
    </location>
</feature>
<evidence type="ECO:0000256" key="11">
    <source>
        <dbReference type="ARBA" id="ARBA00023027"/>
    </source>
</evidence>
<dbReference type="InterPro" id="IPR001750">
    <property type="entry name" value="ND/Mrp_TM"/>
</dbReference>
<dbReference type="Pfam" id="PF00361">
    <property type="entry name" value="Proton_antipo_M"/>
    <property type="match status" value="1"/>
</dbReference>
<evidence type="ECO:0000256" key="4">
    <source>
        <dbReference type="ARBA" id="ARBA00021006"/>
    </source>
</evidence>
<evidence type="ECO:0000256" key="8">
    <source>
        <dbReference type="ARBA" id="ARBA00022967"/>
    </source>
</evidence>
<evidence type="ECO:0000256" key="10">
    <source>
        <dbReference type="ARBA" id="ARBA00022989"/>
    </source>
</evidence>
<feature type="transmembrane region" description="Helical" evidence="16">
    <location>
        <begin position="95"/>
        <end position="112"/>
    </location>
</feature>
<evidence type="ECO:0000256" key="13">
    <source>
        <dbReference type="ARBA" id="ARBA00023128"/>
    </source>
</evidence>
<comment type="similarity">
    <text evidence="2 16">Belongs to the complex I subunit 4 family.</text>
</comment>
<keyword evidence="10 16" id="KW-1133">Transmembrane helix</keyword>
<feature type="transmembrane region" description="Helical" evidence="16">
    <location>
        <begin position="379"/>
        <end position="405"/>
    </location>
</feature>
<evidence type="ECO:0000256" key="3">
    <source>
        <dbReference type="ARBA" id="ARBA00012944"/>
    </source>
</evidence>
<keyword evidence="11 16" id="KW-0520">NAD</keyword>
<accession>A0A1U9XPK8</accession>
<evidence type="ECO:0000256" key="7">
    <source>
        <dbReference type="ARBA" id="ARBA00022692"/>
    </source>
</evidence>
<dbReference type="PANTHER" id="PTHR43507:SF20">
    <property type="entry name" value="NADH-UBIQUINONE OXIDOREDUCTASE CHAIN 4"/>
    <property type="match status" value="1"/>
</dbReference>
<feature type="transmembrane region" description="Helical" evidence="16">
    <location>
        <begin position="118"/>
        <end position="138"/>
    </location>
</feature>
<dbReference type="GO" id="GO:0008137">
    <property type="term" value="F:NADH dehydrogenase (ubiquinone) activity"/>
    <property type="evidence" value="ECO:0007669"/>
    <property type="project" value="UniProtKB-UniRule"/>
</dbReference>